<dbReference type="OrthoDB" id="421226at2759"/>
<evidence type="ECO:0000313" key="8">
    <source>
        <dbReference type="EMBL" id="KAF3946199.1"/>
    </source>
</evidence>
<feature type="domain" description="Ion transport" evidence="7">
    <location>
        <begin position="168"/>
        <end position="438"/>
    </location>
</feature>
<sequence length="440" mass="51810">MPVRFYSLQWKTWAASHIQAAWHRYHERKAWQLVASKQLGTGTMRESLISLCMKQKTGCKMVWQTKQGPQRLDTMVKAKHQKGCYYCHRSLMNPISLVKINRSMVFQVIIMFISLRWTFIWMKEMDSKRLKCLRFKRFKKRKSILPVSDQQKSAPRKDVLDPRSQFLRTWNKIFMLSCVISMALDPLFFYIPVIHDKDKCLDSDLTLAKIACALRSLFDAFYVLHIIFRFHTAFIAPSSQVFGRGEMITDPVAIAKRYLSTYFLIDMLSILPLPQVLVFITIPSIKTQAPLFMKLVIFSQYVPRITRICILYREETRTSGMLIQPWTGAAYNLFLYMLASFVLGAFWYLCAIEREETCWQKHCKNSTGCEDKDFYCGDYRNESFAHLYYECPFIKPDDIENTTVFNFGMFTDVLKSGMVETKDFQVKLFYCFWWGFRSLG</sequence>
<dbReference type="GO" id="GO:0005216">
    <property type="term" value="F:monoatomic ion channel activity"/>
    <property type="evidence" value="ECO:0007669"/>
    <property type="project" value="InterPro"/>
</dbReference>
<keyword evidence="5" id="KW-0406">Ion transport</keyword>
<dbReference type="InterPro" id="IPR005821">
    <property type="entry name" value="Ion_trans_dom"/>
</dbReference>
<keyword evidence="4 6" id="KW-0472">Membrane</keyword>
<keyword evidence="3 6" id="KW-1133">Transmembrane helix</keyword>
<keyword evidence="5" id="KW-0407">Ion channel</keyword>
<protein>
    <recommendedName>
        <fullName evidence="7">Ion transport domain-containing protein</fullName>
    </recommendedName>
</protein>
<feature type="transmembrane region" description="Helical" evidence="6">
    <location>
        <begin position="263"/>
        <end position="285"/>
    </location>
</feature>
<name>A0A8J4VD47_9ROSI</name>
<dbReference type="GO" id="GO:0016020">
    <property type="term" value="C:membrane"/>
    <property type="evidence" value="ECO:0007669"/>
    <property type="project" value="UniProtKB-SubCell"/>
</dbReference>
<gene>
    <name evidence="8" type="ORF">CMV_027507</name>
</gene>
<keyword evidence="9" id="KW-1185">Reference proteome</keyword>
<evidence type="ECO:0000256" key="6">
    <source>
        <dbReference type="SAM" id="Phobius"/>
    </source>
</evidence>
<evidence type="ECO:0000313" key="9">
    <source>
        <dbReference type="Proteomes" id="UP000737018"/>
    </source>
</evidence>
<evidence type="ECO:0000256" key="3">
    <source>
        <dbReference type="ARBA" id="ARBA00022989"/>
    </source>
</evidence>
<evidence type="ECO:0000256" key="2">
    <source>
        <dbReference type="ARBA" id="ARBA00022692"/>
    </source>
</evidence>
<evidence type="ECO:0000256" key="4">
    <source>
        <dbReference type="ARBA" id="ARBA00023136"/>
    </source>
</evidence>
<feature type="transmembrane region" description="Helical" evidence="6">
    <location>
        <begin position="104"/>
        <end position="122"/>
    </location>
</feature>
<feature type="transmembrane region" description="Helical" evidence="6">
    <location>
        <begin position="329"/>
        <end position="351"/>
    </location>
</feature>
<keyword evidence="5" id="KW-0813">Transport</keyword>
<dbReference type="PANTHER" id="PTHR45651:SF94">
    <property type="entry name" value="CYCLIC NUCLEOTIDE-BINDING DOMAIN-CONTAINING PROTEIN"/>
    <property type="match status" value="1"/>
</dbReference>
<evidence type="ECO:0000256" key="1">
    <source>
        <dbReference type="ARBA" id="ARBA00004141"/>
    </source>
</evidence>
<organism evidence="8 9">
    <name type="scientific">Castanea mollissima</name>
    <name type="common">Chinese chestnut</name>
    <dbReference type="NCBI Taxonomy" id="60419"/>
    <lineage>
        <taxon>Eukaryota</taxon>
        <taxon>Viridiplantae</taxon>
        <taxon>Streptophyta</taxon>
        <taxon>Embryophyta</taxon>
        <taxon>Tracheophyta</taxon>
        <taxon>Spermatophyta</taxon>
        <taxon>Magnoliopsida</taxon>
        <taxon>eudicotyledons</taxon>
        <taxon>Gunneridae</taxon>
        <taxon>Pentapetalae</taxon>
        <taxon>rosids</taxon>
        <taxon>fabids</taxon>
        <taxon>Fagales</taxon>
        <taxon>Fagaceae</taxon>
        <taxon>Castanea</taxon>
    </lineage>
</organism>
<dbReference type="EMBL" id="JRKL02009780">
    <property type="protein sequence ID" value="KAF3946199.1"/>
    <property type="molecule type" value="Genomic_DNA"/>
</dbReference>
<dbReference type="Proteomes" id="UP000737018">
    <property type="component" value="Unassembled WGS sequence"/>
</dbReference>
<dbReference type="SUPFAM" id="SSF81324">
    <property type="entry name" value="Voltage-gated potassium channels"/>
    <property type="match status" value="1"/>
</dbReference>
<evidence type="ECO:0000256" key="5">
    <source>
        <dbReference type="ARBA" id="ARBA00023303"/>
    </source>
</evidence>
<comment type="caution">
    <text evidence="8">The sequence shown here is derived from an EMBL/GenBank/DDBJ whole genome shotgun (WGS) entry which is preliminary data.</text>
</comment>
<proteinExistence type="predicted"/>
<dbReference type="Pfam" id="PF00520">
    <property type="entry name" value="Ion_trans"/>
    <property type="match status" value="1"/>
</dbReference>
<evidence type="ECO:0000259" key="7">
    <source>
        <dbReference type="Pfam" id="PF00520"/>
    </source>
</evidence>
<comment type="subcellular location">
    <subcellularLocation>
        <location evidence="1">Membrane</location>
        <topology evidence="1">Multi-pass membrane protein</topology>
    </subcellularLocation>
</comment>
<keyword evidence="2 6" id="KW-0812">Transmembrane</keyword>
<feature type="transmembrane region" description="Helical" evidence="6">
    <location>
        <begin position="173"/>
        <end position="194"/>
    </location>
</feature>
<accession>A0A8J4VD47</accession>
<dbReference type="PANTHER" id="PTHR45651">
    <property type="entry name" value="CYCLIC NUCLEOTIDE-GATED ION CHANNEL 15-RELATED-RELATED"/>
    <property type="match status" value="1"/>
</dbReference>
<reference evidence="8" key="1">
    <citation type="submission" date="2020-03" db="EMBL/GenBank/DDBJ databases">
        <title>Castanea mollissima Vanexum genome sequencing.</title>
        <authorList>
            <person name="Staton M."/>
        </authorList>
    </citation>
    <scope>NUCLEOTIDE SEQUENCE</scope>
    <source>
        <tissue evidence="8">Leaf</tissue>
    </source>
</reference>
<dbReference type="AlphaFoldDB" id="A0A8J4VD47"/>